<proteinExistence type="evidence at transcript level"/>
<feature type="signal peptide" evidence="5">
    <location>
        <begin position="1"/>
        <end position="19"/>
    </location>
</feature>
<dbReference type="GO" id="GO:0007608">
    <property type="term" value="P:sensory perception of smell"/>
    <property type="evidence" value="ECO:0007669"/>
    <property type="project" value="TreeGrafter"/>
</dbReference>
<dbReference type="SUPFAM" id="SSF47565">
    <property type="entry name" value="Insect pheromone/odorant-binding proteins"/>
    <property type="match status" value="1"/>
</dbReference>
<dbReference type="EMBL" id="MN132995">
    <property type="protein sequence ID" value="QGW50668.1"/>
    <property type="molecule type" value="mRNA"/>
</dbReference>
<comment type="subcellular location">
    <subcellularLocation>
        <location evidence="1">Secreted</location>
    </subcellularLocation>
</comment>
<dbReference type="InterPro" id="IPR036728">
    <property type="entry name" value="PBP_GOBP_sf"/>
</dbReference>
<name>A0A7D0TD66_9DIPT</name>
<dbReference type="SMART" id="SM00708">
    <property type="entry name" value="PhBP"/>
    <property type="match status" value="1"/>
</dbReference>
<organism evidence="6">
    <name type="scientific">Propsilocerus akamusi</name>
    <dbReference type="NCBI Taxonomy" id="903466"/>
    <lineage>
        <taxon>Eukaryota</taxon>
        <taxon>Metazoa</taxon>
        <taxon>Ecdysozoa</taxon>
        <taxon>Arthropoda</taxon>
        <taxon>Hexapoda</taxon>
        <taxon>Insecta</taxon>
        <taxon>Pterygota</taxon>
        <taxon>Neoptera</taxon>
        <taxon>Endopterygota</taxon>
        <taxon>Diptera</taxon>
        <taxon>Nematocera</taxon>
        <taxon>Chironomoidea</taxon>
        <taxon>Chironomidae</taxon>
        <taxon>Propsilocerus</taxon>
    </lineage>
</organism>
<evidence type="ECO:0000256" key="1">
    <source>
        <dbReference type="ARBA" id="ARBA00004613"/>
    </source>
</evidence>
<dbReference type="GO" id="GO:0005549">
    <property type="term" value="F:odorant binding"/>
    <property type="evidence" value="ECO:0007669"/>
    <property type="project" value="InterPro"/>
</dbReference>
<comment type="similarity">
    <text evidence="2">Belongs to the PBP/GOBP family.</text>
</comment>
<dbReference type="Gene3D" id="1.10.238.20">
    <property type="entry name" value="Pheromone/general odorant binding protein domain"/>
    <property type="match status" value="1"/>
</dbReference>
<keyword evidence="3" id="KW-0964">Secreted</keyword>
<dbReference type="AlphaFoldDB" id="A0A7D0TD66"/>
<feature type="chain" id="PRO_5027959559" evidence="5">
    <location>
        <begin position="20"/>
        <end position="113"/>
    </location>
</feature>
<evidence type="ECO:0000256" key="4">
    <source>
        <dbReference type="ARBA" id="ARBA00022729"/>
    </source>
</evidence>
<accession>A0A7D0TD66</accession>
<evidence type="ECO:0000256" key="3">
    <source>
        <dbReference type="ARBA" id="ARBA00022525"/>
    </source>
</evidence>
<dbReference type="Pfam" id="PF01395">
    <property type="entry name" value="PBP_GOBP"/>
    <property type="match status" value="1"/>
</dbReference>
<reference evidence="6" key="1">
    <citation type="submission" date="2019-07" db="EMBL/GenBank/DDBJ databases">
        <title>Identification and Expression Pattern of Chemosensory Genes from the Transcriptome of the Propsilocerus akamusi.</title>
        <authorList>
            <person name="Yan C."/>
            <person name="Pan L."/>
        </authorList>
    </citation>
    <scope>NUCLEOTIDE SEQUENCE</scope>
</reference>
<sequence>MKAFVAITILGLVAAKCIAETNVDPAIVRKLKAGDFSNEDESTQCFTLCFFREAGFMDADGNQNEKVIIEKLSTDKDSAQVKAVYEKCKNEKGATPCRTAFNTYKCYRKAVQF</sequence>
<evidence type="ECO:0000256" key="5">
    <source>
        <dbReference type="SAM" id="SignalP"/>
    </source>
</evidence>
<dbReference type="InterPro" id="IPR006170">
    <property type="entry name" value="PBP/GOBP"/>
</dbReference>
<dbReference type="PANTHER" id="PTHR11857:SF43">
    <property type="entry name" value="GEO07291P1-RELATED"/>
    <property type="match status" value="1"/>
</dbReference>
<dbReference type="FunFam" id="1.10.238.20:FF:000001">
    <property type="entry name" value="General odorant-binding protein lush"/>
    <property type="match status" value="1"/>
</dbReference>
<dbReference type="SMR" id="A0A7D0TD66"/>
<protein>
    <submittedName>
        <fullName evidence="6">Odorant-binding protein 4</fullName>
    </submittedName>
</protein>
<dbReference type="PANTHER" id="PTHR11857">
    <property type="entry name" value="ODORANT BINDING PROTEIN-RELATED"/>
    <property type="match status" value="1"/>
</dbReference>
<keyword evidence="4 5" id="KW-0732">Signal</keyword>
<dbReference type="CDD" id="cd23992">
    <property type="entry name" value="PBP_GOBP"/>
    <property type="match status" value="1"/>
</dbReference>
<evidence type="ECO:0000256" key="2">
    <source>
        <dbReference type="ARBA" id="ARBA00008098"/>
    </source>
</evidence>
<dbReference type="GO" id="GO:0005615">
    <property type="term" value="C:extracellular space"/>
    <property type="evidence" value="ECO:0007669"/>
    <property type="project" value="TreeGrafter"/>
</dbReference>
<evidence type="ECO:0000313" key="6">
    <source>
        <dbReference type="EMBL" id="QGW50668.1"/>
    </source>
</evidence>